<reference evidence="4 5" key="1">
    <citation type="journal article" date="2014" name="Genome Announc.">
        <title>Draft Genome Sequence of the Haloacid-Degrading Burkholderia caribensis Strain MBA4.</title>
        <authorList>
            <person name="Pan Y."/>
            <person name="Kong K.F."/>
            <person name="Tsang J.S."/>
        </authorList>
    </citation>
    <scope>NUCLEOTIDE SEQUENCE [LARGE SCALE GENOMIC DNA]</scope>
    <source>
        <strain evidence="4 5">MBA4</strain>
    </source>
</reference>
<dbReference type="Gene3D" id="3.40.50.720">
    <property type="entry name" value="NAD(P)-binding Rossmann-like Domain"/>
    <property type="match status" value="1"/>
</dbReference>
<dbReference type="GeneID" id="69971432"/>
<gene>
    <name evidence="4" type="ORF">K788_0007627</name>
</gene>
<dbReference type="InterPro" id="IPR036291">
    <property type="entry name" value="NAD(P)-bd_dom_sf"/>
</dbReference>
<proteinExistence type="predicted"/>
<dbReference type="Proteomes" id="UP000019146">
    <property type="component" value="Chromosome 2"/>
</dbReference>
<evidence type="ECO:0000256" key="2">
    <source>
        <dbReference type="ARBA" id="ARBA00023277"/>
    </source>
</evidence>
<sequence length="329" mass="35280">MKVLITGGAGFLGQRLARELLARGELKGTDGQRQPITELVLLDVVAAQGPKDERVRVEVGDIAERSVLERLIDDRTAAIFHLAAIVSGQAEADFELGMRINLDASRLLLDVCRARGHRPRVLFTSSVAVYGGDLPDVVLDETALNPQSSYGAQKAGAELLLNDYARRGFVDGRVLRLPTISVRPGKPNAAASSFASGIIREPLTGEPAVCPVSGSTRLWLLSPRKAIECLIAGSEIDSAALGKSRTVNLPGVSVTVDEMVAALREVAGEAVAARIEWKADERVEKIVGSWPARWDVSRATQLGLHGDASFKDIVRAFIDDELGGKIPQH</sequence>
<evidence type="ECO:0000313" key="4">
    <source>
        <dbReference type="EMBL" id="ALL67634.1"/>
    </source>
</evidence>
<dbReference type="AlphaFoldDB" id="A0A0P0RGK4"/>
<feature type="domain" description="NAD-dependent epimerase/dehydratase" evidence="3">
    <location>
        <begin position="3"/>
        <end position="209"/>
    </location>
</feature>
<dbReference type="PANTHER" id="PTHR43103">
    <property type="entry name" value="NUCLEOSIDE-DIPHOSPHATE-SUGAR EPIMERASE"/>
    <property type="match status" value="1"/>
</dbReference>
<accession>A0A0P0RGK4</accession>
<dbReference type="KEGG" id="bcai:K788_0007627"/>
<evidence type="ECO:0000259" key="3">
    <source>
        <dbReference type="Pfam" id="PF01370"/>
    </source>
</evidence>
<dbReference type="SUPFAM" id="SSF51735">
    <property type="entry name" value="NAD(P)-binding Rossmann-fold domains"/>
    <property type="match status" value="1"/>
</dbReference>
<dbReference type="CDD" id="cd05238">
    <property type="entry name" value="Gne_like_SDR_e"/>
    <property type="match status" value="1"/>
</dbReference>
<dbReference type="GO" id="GO:0016491">
    <property type="term" value="F:oxidoreductase activity"/>
    <property type="evidence" value="ECO:0007669"/>
    <property type="project" value="InterPro"/>
</dbReference>
<dbReference type="Pfam" id="PF01370">
    <property type="entry name" value="Epimerase"/>
    <property type="match status" value="1"/>
</dbReference>
<evidence type="ECO:0000313" key="5">
    <source>
        <dbReference type="Proteomes" id="UP000019146"/>
    </source>
</evidence>
<keyword evidence="1" id="KW-0521">NADP</keyword>
<dbReference type="Gene3D" id="3.90.25.10">
    <property type="entry name" value="UDP-galactose 4-epimerase, domain 1"/>
    <property type="match status" value="1"/>
</dbReference>
<dbReference type="EMBL" id="CP012747">
    <property type="protein sequence ID" value="ALL67634.1"/>
    <property type="molecule type" value="Genomic_DNA"/>
</dbReference>
<dbReference type="NCBIfam" id="NF043036">
    <property type="entry name" value="ErythonDh"/>
    <property type="match status" value="1"/>
</dbReference>
<dbReference type="InterPro" id="IPR050005">
    <property type="entry name" value="DenD"/>
</dbReference>
<name>A0A0P0RGK4_9BURK</name>
<dbReference type="InterPro" id="IPR001509">
    <property type="entry name" value="Epimerase_deHydtase"/>
</dbReference>
<protein>
    <submittedName>
        <fullName evidence="4">Nucleoside-diphosphate-sugar epimerase</fullName>
    </submittedName>
</protein>
<evidence type="ECO:0000256" key="1">
    <source>
        <dbReference type="ARBA" id="ARBA00022857"/>
    </source>
</evidence>
<keyword evidence="2" id="KW-0119">Carbohydrate metabolism</keyword>
<dbReference type="RefSeq" id="WP_035999969.1">
    <property type="nucleotide sequence ID" value="NZ_CP012747.1"/>
</dbReference>
<organism evidence="4 5">
    <name type="scientific">Paraburkholderia caribensis MBA4</name>
    <dbReference type="NCBI Taxonomy" id="1323664"/>
    <lineage>
        <taxon>Bacteria</taxon>
        <taxon>Pseudomonadati</taxon>
        <taxon>Pseudomonadota</taxon>
        <taxon>Betaproteobacteria</taxon>
        <taxon>Burkholderiales</taxon>
        <taxon>Burkholderiaceae</taxon>
        <taxon>Paraburkholderia</taxon>
    </lineage>
</organism>
<dbReference type="PANTHER" id="PTHR43103:SF3">
    <property type="entry name" value="ADP-L-GLYCERO-D-MANNO-HEPTOSE-6-EPIMERASE"/>
    <property type="match status" value="1"/>
</dbReference>